<dbReference type="AlphaFoldDB" id="A0A4Q7N4Q0"/>
<dbReference type="Pfam" id="PF07715">
    <property type="entry name" value="Plug"/>
    <property type="match status" value="1"/>
</dbReference>
<feature type="signal peptide" evidence="2">
    <location>
        <begin position="1"/>
        <end position="23"/>
    </location>
</feature>
<dbReference type="InterPro" id="IPR008969">
    <property type="entry name" value="CarboxyPept-like_regulatory"/>
</dbReference>
<dbReference type="PANTHER" id="PTHR30069:SF29">
    <property type="entry name" value="HEMOGLOBIN AND HEMOGLOBIN-HAPTOGLOBIN-BINDING PROTEIN 1-RELATED"/>
    <property type="match status" value="1"/>
</dbReference>
<gene>
    <name evidence="4" type="ORF">EV199_1872</name>
</gene>
<evidence type="ECO:0000313" key="4">
    <source>
        <dbReference type="EMBL" id="RZS75996.1"/>
    </source>
</evidence>
<dbReference type="Pfam" id="PF13620">
    <property type="entry name" value="CarboxypepD_reg"/>
    <property type="match status" value="1"/>
</dbReference>
<evidence type="ECO:0000256" key="2">
    <source>
        <dbReference type="SAM" id="SignalP"/>
    </source>
</evidence>
<dbReference type="SUPFAM" id="SSF56935">
    <property type="entry name" value="Porins"/>
    <property type="match status" value="1"/>
</dbReference>
<protein>
    <submittedName>
        <fullName evidence="4">TonB-dependent receptor-like protein</fullName>
    </submittedName>
</protein>
<keyword evidence="5" id="KW-1185">Reference proteome</keyword>
<dbReference type="InterPro" id="IPR039426">
    <property type="entry name" value="TonB-dep_rcpt-like"/>
</dbReference>
<dbReference type="InterPro" id="IPR037066">
    <property type="entry name" value="Plug_dom_sf"/>
</dbReference>
<dbReference type="GO" id="GO:0015344">
    <property type="term" value="F:siderophore uptake transmembrane transporter activity"/>
    <property type="evidence" value="ECO:0007669"/>
    <property type="project" value="TreeGrafter"/>
</dbReference>
<organism evidence="4 5">
    <name type="scientific">Pseudobacter ginsenosidimutans</name>
    <dbReference type="NCBI Taxonomy" id="661488"/>
    <lineage>
        <taxon>Bacteria</taxon>
        <taxon>Pseudomonadati</taxon>
        <taxon>Bacteroidota</taxon>
        <taxon>Chitinophagia</taxon>
        <taxon>Chitinophagales</taxon>
        <taxon>Chitinophagaceae</taxon>
        <taxon>Pseudobacter</taxon>
    </lineage>
</organism>
<keyword evidence="4" id="KW-0675">Receptor</keyword>
<feature type="chain" id="PRO_5020181459" evidence="2">
    <location>
        <begin position="24"/>
        <end position="793"/>
    </location>
</feature>
<dbReference type="PANTHER" id="PTHR30069">
    <property type="entry name" value="TONB-DEPENDENT OUTER MEMBRANE RECEPTOR"/>
    <property type="match status" value="1"/>
</dbReference>
<dbReference type="GO" id="GO:0009279">
    <property type="term" value="C:cell outer membrane"/>
    <property type="evidence" value="ECO:0007669"/>
    <property type="project" value="TreeGrafter"/>
</dbReference>
<feature type="domain" description="TonB-dependent receptor plug" evidence="3">
    <location>
        <begin position="137"/>
        <end position="239"/>
    </location>
</feature>
<evidence type="ECO:0000313" key="5">
    <source>
        <dbReference type="Proteomes" id="UP000293874"/>
    </source>
</evidence>
<dbReference type="RefSeq" id="WP_207234219.1">
    <property type="nucleotide sequence ID" value="NZ_CP042431.1"/>
</dbReference>
<dbReference type="Proteomes" id="UP000293874">
    <property type="component" value="Unassembled WGS sequence"/>
</dbReference>
<sequence length="793" mass="88261">MKRFPLLFWLFFLNLLMLAGASAQTNTQTVTGMVIDKASERPLSNVSVQLMGSAIGGRTDSTGRFVLHNVPLGRQQISFTCIGYKTIVIPEILITAGKQVVLDIPLEQQISSLAEVTVTSRRTRKGMASNEFAGSSARSFSMDEVTRYAGGRNDPSRLVSNFAGVATTNDSRNDIVVRGNAPTAVLWRMEGIPIPNPNHFSTLGTTGGPVSALNTNALKTSDFYTGAFSAEYGNATGAVFDLSLRNGNKDKLEKTIQLNMFSGLEAMIEGPMSKKKNGSSFLVGYRYSFAQIGQSLGFNIGTEAVPKYQDLIFNLNFAPSKLGKFNLFGMGGISSIDMIGKDLDSTDMFANMDEDTYFKSRLGVIGLKHTIDIGSKSYLRSIISYAYTNNEGEMYKYNENMTDRKHVSQQSTTTGDFRISSFLNSKINARFTLRGGIMAEMQSLNTVRDSREEYPDWRRLRDYDGSALLVQPFVQGRYRFSEKLSLNAGVHGIYYDLNETSNIEPRASISYAIDPTKTITFSYGIHSQQQPLPVYLFQQLKPDGTYDQSNRDLDLTKAQHYVLGYDWNFAKDWRLKAEAYHQYIYDAPVESTPSGFSILNAGADFSFPDKAGLVSKGTGTNTGVELTLEKFFSRGFYLLTTASIFSAKYKGSDGVERNSTFNNKLVGNILAGKEWKMGRGGKNAFTIDFKLATAGGRYYTPVDLPASIAAGVEKLDEQHYNSLRFDNYFRADVRFGFRLNNSNKKISQTIYLDLQNVTARDNVFIQRYNRALGKVGIVNQIGFFPDILYRIQF</sequence>
<comment type="caution">
    <text evidence="4">The sequence shown here is derived from an EMBL/GenBank/DDBJ whole genome shotgun (WGS) entry which is preliminary data.</text>
</comment>
<reference evidence="4 5" key="1">
    <citation type="submission" date="2019-02" db="EMBL/GenBank/DDBJ databases">
        <title>Genomic Encyclopedia of Type Strains, Phase IV (KMG-IV): sequencing the most valuable type-strain genomes for metagenomic binning, comparative biology and taxonomic classification.</title>
        <authorList>
            <person name="Goeker M."/>
        </authorList>
    </citation>
    <scope>NUCLEOTIDE SEQUENCE [LARGE SCALE GENOMIC DNA]</scope>
    <source>
        <strain evidence="4 5">DSM 18116</strain>
    </source>
</reference>
<proteinExistence type="predicted"/>
<accession>A0A4Q7N4Q0</accession>
<name>A0A4Q7N4Q0_9BACT</name>
<dbReference type="EMBL" id="SGXA01000001">
    <property type="protein sequence ID" value="RZS75996.1"/>
    <property type="molecule type" value="Genomic_DNA"/>
</dbReference>
<evidence type="ECO:0000259" key="3">
    <source>
        <dbReference type="Pfam" id="PF07715"/>
    </source>
</evidence>
<dbReference type="GO" id="GO:0044718">
    <property type="term" value="P:siderophore transmembrane transport"/>
    <property type="evidence" value="ECO:0007669"/>
    <property type="project" value="TreeGrafter"/>
</dbReference>
<dbReference type="Gene3D" id="2.170.130.10">
    <property type="entry name" value="TonB-dependent receptor, plug domain"/>
    <property type="match status" value="1"/>
</dbReference>
<evidence type="ECO:0000256" key="1">
    <source>
        <dbReference type="ARBA" id="ARBA00022729"/>
    </source>
</evidence>
<dbReference type="SUPFAM" id="SSF49464">
    <property type="entry name" value="Carboxypeptidase regulatory domain-like"/>
    <property type="match status" value="1"/>
</dbReference>
<dbReference type="Gene3D" id="2.60.40.1120">
    <property type="entry name" value="Carboxypeptidase-like, regulatory domain"/>
    <property type="match status" value="1"/>
</dbReference>
<dbReference type="InterPro" id="IPR012910">
    <property type="entry name" value="Plug_dom"/>
</dbReference>
<keyword evidence="1 2" id="KW-0732">Signal</keyword>